<reference evidence="2" key="1">
    <citation type="journal article" date="2020" name="Stud. Mycol.">
        <title>101 Dothideomycetes genomes: a test case for predicting lifestyles and emergence of pathogens.</title>
        <authorList>
            <person name="Haridas S."/>
            <person name="Albert R."/>
            <person name="Binder M."/>
            <person name="Bloem J."/>
            <person name="Labutti K."/>
            <person name="Salamov A."/>
            <person name="Andreopoulos B."/>
            <person name="Baker S."/>
            <person name="Barry K."/>
            <person name="Bills G."/>
            <person name="Bluhm B."/>
            <person name="Cannon C."/>
            <person name="Castanera R."/>
            <person name="Culley D."/>
            <person name="Daum C."/>
            <person name="Ezra D."/>
            <person name="Gonzalez J."/>
            <person name="Henrissat B."/>
            <person name="Kuo A."/>
            <person name="Liang C."/>
            <person name="Lipzen A."/>
            <person name="Lutzoni F."/>
            <person name="Magnuson J."/>
            <person name="Mondo S."/>
            <person name="Nolan M."/>
            <person name="Ohm R."/>
            <person name="Pangilinan J."/>
            <person name="Park H.-J."/>
            <person name="Ramirez L."/>
            <person name="Alfaro M."/>
            <person name="Sun H."/>
            <person name="Tritt A."/>
            <person name="Yoshinaga Y."/>
            <person name="Zwiers L.-H."/>
            <person name="Turgeon B."/>
            <person name="Goodwin S."/>
            <person name="Spatafora J."/>
            <person name="Crous P."/>
            <person name="Grigoriev I."/>
        </authorList>
    </citation>
    <scope>NUCLEOTIDE SEQUENCE</scope>
    <source>
        <strain evidence="2">CBS 690.94</strain>
    </source>
</reference>
<proteinExistence type="predicted"/>
<accession>A0A9P4P864</accession>
<evidence type="ECO:0000313" key="3">
    <source>
        <dbReference type="Proteomes" id="UP000799764"/>
    </source>
</evidence>
<name>A0A9P4P864_9PLEO</name>
<evidence type="ECO:0000313" key="2">
    <source>
        <dbReference type="EMBL" id="KAF2438483.1"/>
    </source>
</evidence>
<sequence length="133" mass="14294">MHDSGSAKHDHDRHLLSLLSRSHVHIHSGLARRRDISFSFCHLSVSIYGIACAQSHANDCDHAPKSASASAFHLDGLPLGGTFDCHSRPHGRLAVFFLFVGLAWAGLGGCSVPLRLSESSGLDANVHLHARIT</sequence>
<dbReference type="Proteomes" id="UP000799764">
    <property type="component" value="Unassembled WGS sequence"/>
</dbReference>
<keyword evidence="3" id="KW-1185">Reference proteome</keyword>
<dbReference type="EMBL" id="MU001512">
    <property type="protein sequence ID" value="KAF2438483.1"/>
    <property type="molecule type" value="Genomic_DNA"/>
</dbReference>
<keyword evidence="1" id="KW-0812">Transmembrane</keyword>
<dbReference type="AlphaFoldDB" id="A0A9P4P864"/>
<evidence type="ECO:0000256" key="1">
    <source>
        <dbReference type="SAM" id="Phobius"/>
    </source>
</evidence>
<protein>
    <submittedName>
        <fullName evidence="2">Uncharacterized protein</fullName>
    </submittedName>
</protein>
<organism evidence="2 3">
    <name type="scientific">Karstenula rhodostoma CBS 690.94</name>
    <dbReference type="NCBI Taxonomy" id="1392251"/>
    <lineage>
        <taxon>Eukaryota</taxon>
        <taxon>Fungi</taxon>
        <taxon>Dikarya</taxon>
        <taxon>Ascomycota</taxon>
        <taxon>Pezizomycotina</taxon>
        <taxon>Dothideomycetes</taxon>
        <taxon>Pleosporomycetidae</taxon>
        <taxon>Pleosporales</taxon>
        <taxon>Massarineae</taxon>
        <taxon>Didymosphaeriaceae</taxon>
        <taxon>Karstenula</taxon>
    </lineage>
</organism>
<keyword evidence="1" id="KW-1133">Transmembrane helix</keyword>
<gene>
    <name evidence="2" type="ORF">P171DRAFT_162112</name>
</gene>
<keyword evidence="1" id="KW-0472">Membrane</keyword>
<comment type="caution">
    <text evidence="2">The sequence shown here is derived from an EMBL/GenBank/DDBJ whole genome shotgun (WGS) entry which is preliminary data.</text>
</comment>
<feature type="transmembrane region" description="Helical" evidence="1">
    <location>
        <begin position="93"/>
        <end position="114"/>
    </location>
</feature>